<dbReference type="InterPro" id="IPR028145">
    <property type="entry name" value="Synaptonemal_3"/>
</dbReference>
<keyword evidence="1" id="KW-0175">Coiled coil</keyword>
<feature type="non-terminal residue" evidence="2">
    <location>
        <position position="1"/>
    </location>
</feature>
<dbReference type="GO" id="GO:0007283">
    <property type="term" value="P:spermatogenesis"/>
    <property type="evidence" value="ECO:0007669"/>
    <property type="project" value="InterPro"/>
</dbReference>
<dbReference type="Proteomes" id="UP000628412">
    <property type="component" value="Unassembled WGS sequence"/>
</dbReference>
<dbReference type="Pfam" id="PF15191">
    <property type="entry name" value="Synaptonemal_3"/>
    <property type="match status" value="1"/>
</dbReference>
<dbReference type="AlphaFoldDB" id="A0A850XTG2"/>
<dbReference type="EMBL" id="WEIU01004147">
    <property type="protein sequence ID" value="NWH85260.1"/>
    <property type="molecule type" value="Genomic_DNA"/>
</dbReference>
<sequence>MAESESQEGNYDNTGNKVQNFETDMEELLDEMEKLTVHTAWMAYDCIHIQTNPDLHNTVQRLQGAYLTCKEQMEKEWQEVLLE</sequence>
<feature type="coiled-coil region" evidence="1">
    <location>
        <begin position="11"/>
        <end position="38"/>
    </location>
</feature>
<comment type="caution">
    <text evidence="2">The sequence shown here is derived from an EMBL/GenBank/DDBJ whole genome shotgun (WGS) entry which is preliminary data.</text>
</comment>
<feature type="non-terminal residue" evidence="2">
    <location>
        <position position="83"/>
    </location>
</feature>
<evidence type="ECO:0000256" key="1">
    <source>
        <dbReference type="SAM" id="Coils"/>
    </source>
</evidence>
<name>A0A850XTG2_AEGCA</name>
<accession>A0A850XTG2</accession>
<dbReference type="PANTHER" id="PTHR36686">
    <property type="entry name" value="SYNAPTONEMAL COMPLEX CENTRAL ELEMENT PROTEIN 3"/>
    <property type="match status" value="1"/>
</dbReference>
<keyword evidence="3" id="KW-1185">Reference proteome</keyword>
<dbReference type="GO" id="GO:0007130">
    <property type="term" value="P:synaptonemal complex assembly"/>
    <property type="evidence" value="ECO:0007669"/>
    <property type="project" value="InterPro"/>
</dbReference>
<dbReference type="GO" id="GO:0007131">
    <property type="term" value="P:reciprocal meiotic recombination"/>
    <property type="evidence" value="ECO:0007669"/>
    <property type="project" value="InterPro"/>
</dbReference>
<proteinExistence type="predicted"/>
<evidence type="ECO:0000313" key="3">
    <source>
        <dbReference type="Proteomes" id="UP000628412"/>
    </source>
</evidence>
<protein>
    <submittedName>
        <fullName evidence="2">SYCE3 protein</fullName>
    </submittedName>
</protein>
<dbReference type="GO" id="GO:0000801">
    <property type="term" value="C:central element"/>
    <property type="evidence" value="ECO:0007669"/>
    <property type="project" value="TreeGrafter"/>
</dbReference>
<evidence type="ECO:0000313" key="2">
    <source>
        <dbReference type="EMBL" id="NWH85260.1"/>
    </source>
</evidence>
<dbReference type="PANTHER" id="PTHR36686:SF1">
    <property type="entry name" value="SYNAPTONEMAL COMPLEX CENTRAL ELEMENT PROTEIN 3"/>
    <property type="match status" value="1"/>
</dbReference>
<organism evidence="2 3">
    <name type="scientific">Aegithalos caudatus</name>
    <name type="common">Long-tailed tit</name>
    <name type="synonym">Acredula caudata</name>
    <dbReference type="NCBI Taxonomy" id="73327"/>
    <lineage>
        <taxon>Eukaryota</taxon>
        <taxon>Metazoa</taxon>
        <taxon>Chordata</taxon>
        <taxon>Craniata</taxon>
        <taxon>Vertebrata</taxon>
        <taxon>Euteleostomi</taxon>
        <taxon>Archelosauria</taxon>
        <taxon>Archosauria</taxon>
        <taxon>Dinosauria</taxon>
        <taxon>Saurischia</taxon>
        <taxon>Theropoda</taxon>
        <taxon>Coelurosauria</taxon>
        <taxon>Aves</taxon>
        <taxon>Neognathae</taxon>
        <taxon>Neoaves</taxon>
        <taxon>Telluraves</taxon>
        <taxon>Australaves</taxon>
        <taxon>Passeriformes</taxon>
        <taxon>Sylvioidea</taxon>
        <taxon>Aegithalidae</taxon>
        <taxon>Aegithalos</taxon>
    </lineage>
</organism>
<reference evidence="2" key="1">
    <citation type="submission" date="2019-10" db="EMBL/GenBank/DDBJ databases">
        <title>Bird 10,000 Genomes (B10K) Project - Family phase.</title>
        <authorList>
            <person name="Zhang G."/>
        </authorList>
    </citation>
    <scope>NUCLEOTIDE SEQUENCE</scope>
    <source>
        <strain evidence="2">B10K-DU-002-10</strain>
        <tissue evidence="2">Muscle</tissue>
    </source>
</reference>
<gene>
    <name evidence="2" type="primary">Syce3</name>
    <name evidence="2" type="ORF">AEGCAU_R01933</name>
</gene>